<gene>
    <name evidence="11" type="primary">nadD</name>
    <name evidence="14" type="ORF">H1W37_17630</name>
</gene>
<sequence>MTGSFDLPWSDPRLRIPHAEPGNRIGLFGGSFNPPHSGHRLVAEVALKRLGLNQVWWMVTPGNPLKDHANLAPLSERLDEVARYADHPAMRVTALEARFASSYSARTIDRLIRLRPRLTFVWIMGADNLAGFHRWQDWRGIMQRLPVAIVDRPGATLSPLSAPAAHSFAAARVDEACAASLASRAPPAWTFLHTPLDSTSSTALRDRPGRENPRRSATMP</sequence>
<dbReference type="PANTHER" id="PTHR39321:SF3">
    <property type="entry name" value="PHOSPHOPANTETHEINE ADENYLYLTRANSFERASE"/>
    <property type="match status" value="1"/>
</dbReference>
<proteinExistence type="inferred from homology"/>
<feature type="region of interest" description="Disordered" evidence="12">
    <location>
        <begin position="199"/>
        <end position="220"/>
    </location>
</feature>
<organism evidence="14 15">
    <name type="scientific">Stappia taiwanensis</name>
    <dbReference type="NCBI Taxonomy" id="992267"/>
    <lineage>
        <taxon>Bacteria</taxon>
        <taxon>Pseudomonadati</taxon>
        <taxon>Pseudomonadota</taxon>
        <taxon>Alphaproteobacteria</taxon>
        <taxon>Hyphomicrobiales</taxon>
        <taxon>Stappiaceae</taxon>
        <taxon>Stappia</taxon>
    </lineage>
</organism>
<dbReference type="GO" id="GO:0004515">
    <property type="term" value="F:nicotinate-nucleotide adenylyltransferase activity"/>
    <property type="evidence" value="ECO:0007669"/>
    <property type="project" value="UniProtKB-UniRule"/>
</dbReference>
<evidence type="ECO:0000256" key="7">
    <source>
        <dbReference type="ARBA" id="ARBA00022741"/>
    </source>
</evidence>
<comment type="function">
    <text evidence="1 11">Catalyzes the reversible adenylation of nicotinate mononucleotide (NaMN) to nicotinic acid adenine dinucleotide (NaAD).</text>
</comment>
<feature type="compositionally biased region" description="Basic and acidic residues" evidence="12">
    <location>
        <begin position="204"/>
        <end position="214"/>
    </location>
</feature>
<keyword evidence="6 11" id="KW-0548">Nucleotidyltransferase</keyword>
<keyword evidence="7 11" id="KW-0547">Nucleotide-binding</keyword>
<dbReference type="RefSeq" id="WP_181761676.1">
    <property type="nucleotide sequence ID" value="NZ_BMCR01000007.1"/>
</dbReference>
<evidence type="ECO:0000313" key="15">
    <source>
        <dbReference type="Proteomes" id="UP000559404"/>
    </source>
</evidence>
<keyword evidence="4 11" id="KW-0662">Pyridine nucleotide biosynthesis</keyword>
<evidence type="ECO:0000256" key="4">
    <source>
        <dbReference type="ARBA" id="ARBA00022642"/>
    </source>
</evidence>
<dbReference type="UniPathway" id="UPA00253">
    <property type="reaction ID" value="UER00332"/>
</dbReference>
<comment type="similarity">
    <text evidence="3 11">Belongs to the NadD family.</text>
</comment>
<keyword evidence="9 11" id="KW-0520">NAD</keyword>
<dbReference type="Pfam" id="PF01467">
    <property type="entry name" value="CTP_transf_like"/>
    <property type="match status" value="1"/>
</dbReference>
<evidence type="ECO:0000256" key="9">
    <source>
        <dbReference type="ARBA" id="ARBA00023027"/>
    </source>
</evidence>
<keyword evidence="8 11" id="KW-0067">ATP-binding</keyword>
<dbReference type="GO" id="GO:0009435">
    <property type="term" value="P:NAD+ biosynthetic process"/>
    <property type="evidence" value="ECO:0007669"/>
    <property type="project" value="UniProtKB-UniRule"/>
</dbReference>
<dbReference type="Proteomes" id="UP000559404">
    <property type="component" value="Unassembled WGS sequence"/>
</dbReference>
<evidence type="ECO:0000256" key="2">
    <source>
        <dbReference type="ARBA" id="ARBA00005019"/>
    </source>
</evidence>
<evidence type="ECO:0000256" key="3">
    <source>
        <dbReference type="ARBA" id="ARBA00009014"/>
    </source>
</evidence>
<dbReference type="SUPFAM" id="SSF52374">
    <property type="entry name" value="Nucleotidylyl transferase"/>
    <property type="match status" value="1"/>
</dbReference>
<dbReference type="AlphaFoldDB" id="A0A838Y2R7"/>
<name>A0A838Y2R7_9HYPH</name>
<evidence type="ECO:0000256" key="8">
    <source>
        <dbReference type="ARBA" id="ARBA00022840"/>
    </source>
</evidence>
<dbReference type="InterPro" id="IPR004821">
    <property type="entry name" value="Cyt_trans-like"/>
</dbReference>
<protein>
    <recommendedName>
        <fullName evidence="11">Probable nicotinate-nucleotide adenylyltransferase</fullName>
        <ecNumber evidence="11">2.7.7.18</ecNumber>
    </recommendedName>
    <alternativeName>
        <fullName evidence="11">Deamido-NAD(+) diphosphorylase</fullName>
    </alternativeName>
    <alternativeName>
        <fullName evidence="11">Deamido-NAD(+) pyrophosphorylase</fullName>
    </alternativeName>
    <alternativeName>
        <fullName evidence="11">Nicotinate mononucleotide adenylyltransferase</fullName>
        <shortName evidence="11">NaMN adenylyltransferase</shortName>
    </alternativeName>
</protein>
<comment type="caution">
    <text evidence="14">The sequence shown here is derived from an EMBL/GenBank/DDBJ whole genome shotgun (WGS) entry which is preliminary data.</text>
</comment>
<dbReference type="NCBIfam" id="TIGR00482">
    <property type="entry name" value="nicotinate (nicotinamide) nucleotide adenylyltransferase"/>
    <property type="match status" value="1"/>
</dbReference>
<comment type="pathway">
    <text evidence="2 11">Cofactor biosynthesis; NAD(+) biosynthesis; deamido-NAD(+) from nicotinate D-ribonucleotide: step 1/1.</text>
</comment>
<dbReference type="InterPro" id="IPR005248">
    <property type="entry name" value="NadD/NMNAT"/>
</dbReference>
<evidence type="ECO:0000256" key="11">
    <source>
        <dbReference type="HAMAP-Rule" id="MF_00244"/>
    </source>
</evidence>
<dbReference type="GO" id="GO:0005524">
    <property type="term" value="F:ATP binding"/>
    <property type="evidence" value="ECO:0007669"/>
    <property type="project" value="UniProtKB-KW"/>
</dbReference>
<dbReference type="EC" id="2.7.7.18" evidence="11"/>
<feature type="domain" description="Cytidyltransferase-like" evidence="13">
    <location>
        <begin position="27"/>
        <end position="206"/>
    </location>
</feature>
<dbReference type="Gene3D" id="3.40.50.620">
    <property type="entry name" value="HUPs"/>
    <property type="match status" value="1"/>
</dbReference>
<dbReference type="HAMAP" id="MF_00244">
    <property type="entry name" value="NaMN_adenylyltr"/>
    <property type="match status" value="1"/>
</dbReference>
<reference evidence="14 15" key="2">
    <citation type="submission" date="2020-08" db="EMBL/GenBank/DDBJ databases">
        <title>Stappia taiwanensis sp. nov., isolated from a coastal thermal spring.</title>
        <authorList>
            <person name="Kampfer P."/>
        </authorList>
    </citation>
    <scope>NUCLEOTIDE SEQUENCE [LARGE SCALE GENOMIC DNA]</scope>
    <source>
        <strain evidence="14 15">DSM 23284</strain>
    </source>
</reference>
<dbReference type="EMBL" id="JACEON010000019">
    <property type="protein sequence ID" value="MBA4613484.1"/>
    <property type="molecule type" value="Genomic_DNA"/>
</dbReference>
<evidence type="ECO:0000259" key="13">
    <source>
        <dbReference type="Pfam" id="PF01467"/>
    </source>
</evidence>
<reference evidence="14 15" key="1">
    <citation type="submission" date="2020-07" db="EMBL/GenBank/DDBJ databases">
        <authorList>
            <person name="Li M."/>
        </authorList>
    </citation>
    <scope>NUCLEOTIDE SEQUENCE [LARGE SCALE GENOMIC DNA]</scope>
    <source>
        <strain evidence="14 15">DSM 23284</strain>
    </source>
</reference>
<evidence type="ECO:0000256" key="6">
    <source>
        <dbReference type="ARBA" id="ARBA00022695"/>
    </source>
</evidence>
<dbReference type="CDD" id="cd02165">
    <property type="entry name" value="NMNAT"/>
    <property type="match status" value="1"/>
</dbReference>
<dbReference type="NCBIfam" id="NF000845">
    <property type="entry name" value="PRK00071.2-4"/>
    <property type="match status" value="1"/>
</dbReference>
<evidence type="ECO:0000313" key="14">
    <source>
        <dbReference type="EMBL" id="MBA4613484.1"/>
    </source>
</evidence>
<keyword evidence="5 11" id="KW-0808">Transferase</keyword>
<comment type="catalytic activity">
    <reaction evidence="10 11">
        <text>nicotinate beta-D-ribonucleotide + ATP + H(+) = deamido-NAD(+) + diphosphate</text>
        <dbReference type="Rhea" id="RHEA:22860"/>
        <dbReference type="ChEBI" id="CHEBI:15378"/>
        <dbReference type="ChEBI" id="CHEBI:30616"/>
        <dbReference type="ChEBI" id="CHEBI:33019"/>
        <dbReference type="ChEBI" id="CHEBI:57502"/>
        <dbReference type="ChEBI" id="CHEBI:58437"/>
        <dbReference type="EC" id="2.7.7.18"/>
    </reaction>
</comment>
<dbReference type="NCBIfam" id="NF000843">
    <property type="entry name" value="PRK00071.2-2"/>
    <property type="match status" value="1"/>
</dbReference>
<evidence type="ECO:0000256" key="5">
    <source>
        <dbReference type="ARBA" id="ARBA00022679"/>
    </source>
</evidence>
<dbReference type="PANTHER" id="PTHR39321">
    <property type="entry name" value="NICOTINATE-NUCLEOTIDE ADENYLYLTRANSFERASE-RELATED"/>
    <property type="match status" value="1"/>
</dbReference>
<dbReference type="InterPro" id="IPR014729">
    <property type="entry name" value="Rossmann-like_a/b/a_fold"/>
</dbReference>
<evidence type="ECO:0000256" key="10">
    <source>
        <dbReference type="ARBA" id="ARBA00048721"/>
    </source>
</evidence>
<evidence type="ECO:0000256" key="1">
    <source>
        <dbReference type="ARBA" id="ARBA00002324"/>
    </source>
</evidence>
<evidence type="ECO:0000256" key="12">
    <source>
        <dbReference type="SAM" id="MobiDB-lite"/>
    </source>
</evidence>
<keyword evidence="15" id="KW-1185">Reference proteome</keyword>
<accession>A0A838Y2R7</accession>